<dbReference type="Pfam" id="PF00440">
    <property type="entry name" value="TetR_N"/>
    <property type="match status" value="1"/>
</dbReference>
<evidence type="ECO:0000313" key="4">
    <source>
        <dbReference type="EMBL" id="KRN95887.1"/>
    </source>
</evidence>
<dbReference type="GO" id="GO:0003677">
    <property type="term" value="F:DNA binding"/>
    <property type="evidence" value="ECO:0007669"/>
    <property type="project" value="UniProtKB-UniRule"/>
</dbReference>
<sequence length="181" mass="21326">MSQTQKRTKKEIILSLFDLLETNSFANITVNQICEAAMIHRSTFYRYFNDKFDLAENLLEELADRLSREANKNQRDTLAEIDRFLVQNLHLIQNLLPDQYSKFFPEFSRILEDLITSRLKEKDLQNDMIVKIVNESAYPELMVSFITNSVMGVLTKLFENPSKENMQQVKNFLFEAFQKLI</sequence>
<protein>
    <recommendedName>
        <fullName evidence="3">HTH tetR-type domain-containing protein</fullName>
    </recommendedName>
</protein>
<dbReference type="EMBL" id="JQCN01000069">
    <property type="protein sequence ID" value="KRN95887.1"/>
    <property type="molecule type" value="Genomic_DNA"/>
</dbReference>
<evidence type="ECO:0000259" key="3">
    <source>
        <dbReference type="PROSITE" id="PS50977"/>
    </source>
</evidence>
<dbReference type="PANTHER" id="PTHR43479">
    <property type="entry name" value="ACREF/ENVCD OPERON REPRESSOR-RELATED"/>
    <property type="match status" value="1"/>
</dbReference>
<dbReference type="InterPro" id="IPR001647">
    <property type="entry name" value="HTH_TetR"/>
</dbReference>
<reference evidence="4 5" key="1">
    <citation type="journal article" date="2015" name="Genome Announc.">
        <title>Expanding the biotechnology potential of lactobacilli through comparative genomics of 213 strains and associated genera.</title>
        <authorList>
            <person name="Sun Z."/>
            <person name="Harris H.M."/>
            <person name="McCann A."/>
            <person name="Guo C."/>
            <person name="Argimon S."/>
            <person name="Zhang W."/>
            <person name="Yang X."/>
            <person name="Jeffery I.B."/>
            <person name="Cooney J.C."/>
            <person name="Kagawa T.F."/>
            <person name="Liu W."/>
            <person name="Song Y."/>
            <person name="Salvetti E."/>
            <person name="Wrobel A."/>
            <person name="Rasinkangas P."/>
            <person name="Parkhill J."/>
            <person name="Rea M.C."/>
            <person name="O'Sullivan O."/>
            <person name="Ritari J."/>
            <person name="Douillard F.P."/>
            <person name="Paul Ross R."/>
            <person name="Yang R."/>
            <person name="Briner A.E."/>
            <person name="Felis G.E."/>
            <person name="de Vos W.M."/>
            <person name="Barrangou R."/>
            <person name="Klaenhammer T.R."/>
            <person name="Caufield P.W."/>
            <person name="Cui Y."/>
            <person name="Zhang H."/>
            <person name="O'Toole P.W."/>
        </authorList>
    </citation>
    <scope>NUCLEOTIDE SEQUENCE [LARGE SCALE GENOMIC DNA]</scope>
    <source>
        <strain evidence="4 5">NBRC 103219</strain>
    </source>
</reference>
<name>A0A0R2L269_9LACO</name>
<gene>
    <name evidence="4" type="ORF">IV66_GL000911</name>
</gene>
<accession>A0A0R2L269</accession>
<dbReference type="Gene3D" id="1.10.357.10">
    <property type="entry name" value="Tetracycline Repressor, domain 2"/>
    <property type="match status" value="1"/>
</dbReference>
<comment type="caution">
    <text evidence="4">The sequence shown here is derived from an EMBL/GenBank/DDBJ whole genome shotgun (WGS) entry which is preliminary data.</text>
</comment>
<keyword evidence="5" id="KW-1185">Reference proteome</keyword>
<organism evidence="4 5">
    <name type="scientific">Ligilactobacillus pobuzihii</name>
    <dbReference type="NCBI Taxonomy" id="449659"/>
    <lineage>
        <taxon>Bacteria</taxon>
        <taxon>Bacillati</taxon>
        <taxon>Bacillota</taxon>
        <taxon>Bacilli</taxon>
        <taxon>Lactobacillales</taxon>
        <taxon>Lactobacillaceae</taxon>
        <taxon>Ligilactobacillus</taxon>
    </lineage>
</organism>
<dbReference type="AlphaFoldDB" id="A0A0R2L269"/>
<dbReference type="PANTHER" id="PTHR43479:SF7">
    <property type="entry name" value="TETR-FAMILY TRANSCRIPTIONAL REGULATOR"/>
    <property type="match status" value="1"/>
</dbReference>
<dbReference type="InterPro" id="IPR050624">
    <property type="entry name" value="HTH-type_Tx_Regulator"/>
</dbReference>
<dbReference type="RefSeq" id="WP_017867819.1">
    <property type="nucleotide sequence ID" value="NZ_BJYB01000005.1"/>
</dbReference>
<evidence type="ECO:0000256" key="1">
    <source>
        <dbReference type="ARBA" id="ARBA00023125"/>
    </source>
</evidence>
<dbReference type="InterPro" id="IPR009057">
    <property type="entry name" value="Homeodomain-like_sf"/>
</dbReference>
<feature type="DNA-binding region" description="H-T-H motif" evidence="2">
    <location>
        <begin position="29"/>
        <end position="48"/>
    </location>
</feature>
<evidence type="ECO:0000256" key="2">
    <source>
        <dbReference type="PROSITE-ProRule" id="PRU00335"/>
    </source>
</evidence>
<dbReference type="PROSITE" id="PS50977">
    <property type="entry name" value="HTH_TETR_2"/>
    <property type="match status" value="1"/>
</dbReference>
<dbReference type="SUPFAM" id="SSF46689">
    <property type="entry name" value="Homeodomain-like"/>
    <property type="match status" value="1"/>
</dbReference>
<proteinExistence type="predicted"/>
<keyword evidence="1 2" id="KW-0238">DNA-binding</keyword>
<dbReference type="Proteomes" id="UP000051886">
    <property type="component" value="Unassembled WGS sequence"/>
</dbReference>
<evidence type="ECO:0000313" key="5">
    <source>
        <dbReference type="Proteomes" id="UP000051886"/>
    </source>
</evidence>
<dbReference type="PATRIC" id="fig|449659.4.peg.917"/>
<dbReference type="STRING" id="449659.IV66_GL000911"/>
<feature type="domain" description="HTH tetR-type" evidence="3">
    <location>
        <begin position="6"/>
        <end position="66"/>
    </location>
</feature>